<proteinExistence type="predicted"/>
<name>A0ABT0E4Y3_9GAMM</name>
<reference evidence="1" key="1">
    <citation type="submission" date="2022-04" db="EMBL/GenBank/DDBJ databases">
        <title>Alcanivorax sp. CY1518 draft genome sequence.</title>
        <authorList>
            <person name="Zhao G."/>
            <person name="An M."/>
        </authorList>
    </citation>
    <scope>NUCLEOTIDE SEQUENCE</scope>
    <source>
        <strain evidence="1">CY1518</strain>
    </source>
</reference>
<gene>
    <name evidence="1" type="ORF">MU846_04080</name>
</gene>
<dbReference type="Proteomes" id="UP001165524">
    <property type="component" value="Unassembled WGS sequence"/>
</dbReference>
<evidence type="ECO:0000313" key="2">
    <source>
        <dbReference type="Proteomes" id="UP001165524"/>
    </source>
</evidence>
<comment type="caution">
    <text evidence="1">The sequence shown here is derived from an EMBL/GenBank/DDBJ whole genome shotgun (WGS) entry which is preliminary data.</text>
</comment>
<dbReference type="RefSeq" id="WP_246948700.1">
    <property type="nucleotide sequence ID" value="NZ_JALKII010000002.1"/>
</dbReference>
<sequence>MPKYYIALIDRPDGKMHVPVKAQLNPYNKQRAYCAGMPQFFGGTDDRDTPPAAVLAMEVTQESRGTLELIPSAPHYFADEGNMFFYYATEEEWARTGAEWEPASTPEQAEMDRLVEINLFSFRDDMDDQAIVGELMVQAGCELGTEGGEEFEQSATKAAFIALIRKYLADAL</sequence>
<organism evidence="1 2">
    <name type="scientific">Alcanivorax quisquiliarum</name>
    <dbReference type="NCBI Taxonomy" id="2933565"/>
    <lineage>
        <taxon>Bacteria</taxon>
        <taxon>Pseudomonadati</taxon>
        <taxon>Pseudomonadota</taxon>
        <taxon>Gammaproteobacteria</taxon>
        <taxon>Oceanospirillales</taxon>
        <taxon>Alcanivoracaceae</taxon>
        <taxon>Alcanivorax</taxon>
    </lineage>
</organism>
<protein>
    <submittedName>
        <fullName evidence="1">Uncharacterized protein</fullName>
    </submittedName>
</protein>
<evidence type="ECO:0000313" key="1">
    <source>
        <dbReference type="EMBL" id="MCK0536878.1"/>
    </source>
</evidence>
<dbReference type="EMBL" id="JALKII010000002">
    <property type="protein sequence ID" value="MCK0536878.1"/>
    <property type="molecule type" value="Genomic_DNA"/>
</dbReference>
<accession>A0ABT0E4Y3</accession>
<keyword evidence="2" id="KW-1185">Reference proteome</keyword>